<name>A0ABQ7AQ70_BRACR</name>
<organism evidence="1 2">
    <name type="scientific">Brassica cretica</name>
    <name type="common">Mustard</name>
    <dbReference type="NCBI Taxonomy" id="69181"/>
    <lineage>
        <taxon>Eukaryota</taxon>
        <taxon>Viridiplantae</taxon>
        <taxon>Streptophyta</taxon>
        <taxon>Embryophyta</taxon>
        <taxon>Tracheophyta</taxon>
        <taxon>Spermatophyta</taxon>
        <taxon>Magnoliopsida</taxon>
        <taxon>eudicotyledons</taxon>
        <taxon>Gunneridae</taxon>
        <taxon>Pentapetalae</taxon>
        <taxon>rosids</taxon>
        <taxon>malvids</taxon>
        <taxon>Brassicales</taxon>
        <taxon>Brassicaceae</taxon>
        <taxon>Brassiceae</taxon>
        <taxon>Brassica</taxon>
    </lineage>
</organism>
<protein>
    <submittedName>
        <fullName evidence="1">Uncharacterized protein</fullName>
    </submittedName>
</protein>
<dbReference type="EMBL" id="QGKV02001556">
    <property type="protein sequence ID" value="KAF3516277.1"/>
    <property type="molecule type" value="Genomic_DNA"/>
</dbReference>
<evidence type="ECO:0000313" key="1">
    <source>
        <dbReference type="EMBL" id="KAF3516277.1"/>
    </source>
</evidence>
<reference evidence="1 2" key="1">
    <citation type="journal article" date="2020" name="BMC Genomics">
        <title>Intraspecific diversification of the crop wild relative Brassica cretica Lam. using demographic model selection.</title>
        <authorList>
            <person name="Kioukis A."/>
            <person name="Michalopoulou V.A."/>
            <person name="Briers L."/>
            <person name="Pirintsos S."/>
            <person name="Studholme D.J."/>
            <person name="Pavlidis P."/>
            <person name="Sarris P.F."/>
        </authorList>
    </citation>
    <scope>NUCLEOTIDE SEQUENCE [LARGE SCALE GENOMIC DNA]</scope>
    <source>
        <strain evidence="2">cv. PFS-1207/04</strain>
    </source>
</reference>
<sequence length="92" mass="10851">MHGLMFYRRFGRARSLRSDRAEWAFGRYVVILLEFLSDDSSLFHKWIEERAGKLQYGQIGHPAMVPAKAHFRTYAIRSSTLHGQYVRYGEKQ</sequence>
<evidence type="ECO:0000313" key="2">
    <source>
        <dbReference type="Proteomes" id="UP000266723"/>
    </source>
</evidence>
<keyword evidence="2" id="KW-1185">Reference proteome</keyword>
<gene>
    <name evidence="1" type="ORF">DY000_02060303</name>
</gene>
<proteinExistence type="predicted"/>
<dbReference type="Proteomes" id="UP000266723">
    <property type="component" value="Unassembled WGS sequence"/>
</dbReference>
<comment type="caution">
    <text evidence="1">The sequence shown here is derived from an EMBL/GenBank/DDBJ whole genome shotgun (WGS) entry which is preliminary data.</text>
</comment>
<accession>A0ABQ7AQ70</accession>